<reference evidence="1" key="1">
    <citation type="submission" date="2020-08" db="EMBL/GenBank/DDBJ databases">
        <title>Multicomponent nature underlies the extraordinary mechanical properties of spider dragline silk.</title>
        <authorList>
            <person name="Kono N."/>
            <person name="Nakamura H."/>
            <person name="Mori M."/>
            <person name="Yoshida Y."/>
            <person name="Ohtoshi R."/>
            <person name="Malay A.D."/>
            <person name="Moran D.A.P."/>
            <person name="Tomita M."/>
            <person name="Numata K."/>
            <person name="Arakawa K."/>
        </authorList>
    </citation>
    <scope>NUCLEOTIDE SEQUENCE</scope>
</reference>
<accession>A0A8X6XEG8</accession>
<dbReference type="AlphaFoldDB" id="A0A8X6XEG8"/>
<dbReference type="Proteomes" id="UP000886998">
    <property type="component" value="Unassembled WGS sequence"/>
</dbReference>
<comment type="caution">
    <text evidence="1">The sequence shown here is derived from an EMBL/GenBank/DDBJ whole genome shotgun (WGS) entry which is preliminary data.</text>
</comment>
<keyword evidence="2" id="KW-1185">Reference proteome</keyword>
<name>A0A8X6XEG8_9ARAC</name>
<evidence type="ECO:0000313" key="1">
    <source>
        <dbReference type="EMBL" id="GFY51207.1"/>
    </source>
</evidence>
<evidence type="ECO:0000313" key="2">
    <source>
        <dbReference type="Proteomes" id="UP000886998"/>
    </source>
</evidence>
<protein>
    <submittedName>
        <fullName evidence="1">Uncharacterized protein</fullName>
    </submittedName>
</protein>
<organism evidence="1 2">
    <name type="scientific">Trichonephila inaurata madagascariensis</name>
    <dbReference type="NCBI Taxonomy" id="2747483"/>
    <lineage>
        <taxon>Eukaryota</taxon>
        <taxon>Metazoa</taxon>
        <taxon>Ecdysozoa</taxon>
        <taxon>Arthropoda</taxon>
        <taxon>Chelicerata</taxon>
        <taxon>Arachnida</taxon>
        <taxon>Araneae</taxon>
        <taxon>Araneomorphae</taxon>
        <taxon>Entelegynae</taxon>
        <taxon>Araneoidea</taxon>
        <taxon>Nephilidae</taxon>
        <taxon>Trichonephila</taxon>
        <taxon>Trichonephila inaurata</taxon>
    </lineage>
</organism>
<proteinExistence type="predicted"/>
<dbReference type="EMBL" id="BMAV01007936">
    <property type="protein sequence ID" value="GFY51207.1"/>
    <property type="molecule type" value="Genomic_DNA"/>
</dbReference>
<gene>
    <name evidence="1" type="ORF">TNIN_12761</name>
</gene>
<sequence length="129" mass="14219">MDLLLFGGRMSGIRYASVIGEHGGLSLLQRKTFLACFRKIPICCRGGFGLQETSHLVDLSPIMYFGVATKKALDSWPETAAEKVRSKTRKWSCERIVYEVAHLSTILGNTCHPSDVMGHHEGLRIAALG</sequence>